<protein>
    <recommendedName>
        <fullName evidence="5">Phosphatase and actin regulator</fullName>
    </recommendedName>
</protein>
<dbReference type="GO" id="GO:0030036">
    <property type="term" value="P:actin cytoskeleton organization"/>
    <property type="evidence" value="ECO:0007669"/>
    <property type="project" value="TreeGrafter"/>
</dbReference>
<organism evidence="7 8">
    <name type="scientific">Ailuropoda melanoleuca</name>
    <name type="common">Giant panda</name>
    <dbReference type="NCBI Taxonomy" id="9646"/>
    <lineage>
        <taxon>Eukaryota</taxon>
        <taxon>Metazoa</taxon>
        <taxon>Chordata</taxon>
        <taxon>Craniata</taxon>
        <taxon>Vertebrata</taxon>
        <taxon>Euteleostomi</taxon>
        <taxon>Mammalia</taxon>
        <taxon>Eutheria</taxon>
        <taxon>Laurasiatheria</taxon>
        <taxon>Carnivora</taxon>
        <taxon>Caniformia</taxon>
        <taxon>Ursidae</taxon>
        <taxon>Ailuropoda</taxon>
    </lineage>
</organism>
<dbReference type="GO" id="GO:0003779">
    <property type="term" value="F:actin binding"/>
    <property type="evidence" value="ECO:0007669"/>
    <property type="project" value="UniProtKB-KW"/>
</dbReference>
<sequence length="240" mass="27197">MYRTSLMSFGTLGHLSSIPCPGAWRRTVDGLDKASIANSDGPTAGSQTPPFKRKGKLSTIGKIFKPWKWRKKKTSDKFRETSAVLERKISTRQSREELIRRGVLKELPDQDGDVTVNFENSNGHMIPIGEESTREENVVKSEEGNGSVAEKAPLLEEKAEDKKGKIKRNSIFFYFNTAQCRESGLKLQIVTLKTSEGGSLQIQRREKLQRVKRNRMVFSGRCIHFVSTSFNFLLRSINEQ</sequence>
<dbReference type="GeneTree" id="ENSGT00940000157628"/>
<name>A0A7N5JZC2_AILME</name>
<evidence type="ECO:0000256" key="3">
    <source>
        <dbReference type="ARBA" id="ARBA00023203"/>
    </source>
</evidence>
<dbReference type="Ensembl" id="ENSAMET00000045078.1">
    <property type="protein sequence ID" value="ENSAMEP00000032527.1"/>
    <property type="gene ID" value="ENSAMEG00000011530.2"/>
</dbReference>
<comment type="subunit">
    <text evidence="5">Binds PPP1CA and actin.</text>
</comment>
<reference evidence="7" key="2">
    <citation type="submission" date="2025-08" db="UniProtKB">
        <authorList>
            <consortium name="Ensembl"/>
        </authorList>
    </citation>
    <scope>IDENTIFICATION</scope>
</reference>
<dbReference type="PANTHER" id="PTHR12751">
    <property type="entry name" value="PHOSPHATASE AND ACTIN REGULATOR PHACTR"/>
    <property type="match status" value="1"/>
</dbReference>
<comment type="similarity">
    <text evidence="1 5">Belongs to the phosphatase and actin regulator family.</text>
</comment>
<gene>
    <name evidence="7" type="primary">PHACTR2</name>
</gene>
<dbReference type="SMART" id="SM00707">
    <property type="entry name" value="RPEL"/>
    <property type="match status" value="1"/>
</dbReference>
<keyword evidence="3 5" id="KW-0009">Actin-binding</keyword>
<feature type="repeat" description="RPEL" evidence="4">
    <location>
        <begin position="83"/>
        <end position="108"/>
    </location>
</feature>
<dbReference type="PANTHER" id="PTHR12751:SF5">
    <property type="entry name" value="PHOSPHATASE AND ACTIN REGULATOR 2"/>
    <property type="match status" value="1"/>
</dbReference>
<evidence type="ECO:0000256" key="2">
    <source>
        <dbReference type="ARBA" id="ARBA00022737"/>
    </source>
</evidence>
<proteinExistence type="inferred from homology"/>
<dbReference type="Proteomes" id="UP000008912">
    <property type="component" value="Unassembled WGS sequence"/>
</dbReference>
<evidence type="ECO:0000256" key="4">
    <source>
        <dbReference type="PROSITE-ProRule" id="PRU00401"/>
    </source>
</evidence>
<evidence type="ECO:0000256" key="6">
    <source>
        <dbReference type="SAM" id="MobiDB-lite"/>
    </source>
</evidence>
<dbReference type="Pfam" id="PF02755">
    <property type="entry name" value="RPEL"/>
    <property type="match status" value="1"/>
</dbReference>
<dbReference type="InterPro" id="IPR004018">
    <property type="entry name" value="RPEL_repeat"/>
</dbReference>
<dbReference type="PROSITE" id="PS51073">
    <property type="entry name" value="RPEL"/>
    <property type="match status" value="1"/>
</dbReference>
<dbReference type="AlphaFoldDB" id="A0A7N5JZC2"/>
<evidence type="ECO:0000256" key="5">
    <source>
        <dbReference type="RuleBase" id="RU301113"/>
    </source>
</evidence>
<feature type="region of interest" description="Disordered" evidence="6">
    <location>
        <begin position="35"/>
        <end position="54"/>
    </location>
</feature>
<dbReference type="GO" id="GO:0004864">
    <property type="term" value="F:protein phosphatase inhibitor activity"/>
    <property type="evidence" value="ECO:0007669"/>
    <property type="project" value="UniProtKB-UniRule"/>
</dbReference>
<evidence type="ECO:0000256" key="1">
    <source>
        <dbReference type="ARBA" id="ARBA00009795"/>
    </source>
</evidence>
<accession>A0A7N5JZC2</accession>
<keyword evidence="2 5" id="KW-0677">Repeat</keyword>
<feature type="compositionally biased region" description="Polar residues" evidence="6">
    <location>
        <begin position="36"/>
        <end position="49"/>
    </location>
</feature>
<keyword evidence="8" id="KW-1185">Reference proteome</keyword>
<evidence type="ECO:0000313" key="7">
    <source>
        <dbReference type="Ensembl" id="ENSAMEP00000032527.1"/>
    </source>
</evidence>
<reference evidence="7 8" key="1">
    <citation type="journal article" date="2010" name="Nature">
        <title>The sequence and de novo assembly of the giant panda genome.</title>
        <authorList>
            <person name="Li R."/>
            <person name="Fan W."/>
            <person name="Tian G."/>
            <person name="Zhu H."/>
            <person name="He L."/>
            <person name="Cai J."/>
            <person name="Huang Q."/>
            <person name="Cai Q."/>
            <person name="Li B."/>
            <person name="Bai Y."/>
            <person name="Zhang Z."/>
            <person name="Zhang Y."/>
            <person name="Wang W."/>
            <person name="Li J."/>
            <person name="Wei F."/>
            <person name="Li H."/>
            <person name="Jian M."/>
            <person name="Li J."/>
            <person name="Zhang Z."/>
            <person name="Nielsen R."/>
            <person name="Li D."/>
            <person name="Gu W."/>
            <person name="Yang Z."/>
            <person name="Xuan Z."/>
            <person name="Ryder O.A."/>
            <person name="Leung F.C."/>
            <person name="Zhou Y."/>
            <person name="Cao J."/>
            <person name="Sun X."/>
            <person name="Fu Y."/>
            <person name="Fang X."/>
            <person name="Guo X."/>
            <person name="Wang B."/>
            <person name="Hou R."/>
            <person name="Shen F."/>
            <person name="Mu B."/>
            <person name="Ni P."/>
            <person name="Lin R."/>
            <person name="Qian W."/>
            <person name="Wang G."/>
            <person name="Yu C."/>
            <person name="Nie W."/>
            <person name="Wang J."/>
            <person name="Wu Z."/>
            <person name="Liang H."/>
            <person name="Min J."/>
            <person name="Wu Q."/>
            <person name="Cheng S."/>
            <person name="Ruan J."/>
            <person name="Wang M."/>
            <person name="Shi Z."/>
            <person name="Wen M."/>
            <person name="Liu B."/>
            <person name="Ren X."/>
            <person name="Zheng H."/>
            <person name="Dong D."/>
            <person name="Cook K."/>
            <person name="Shan G."/>
            <person name="Zhang H."/>
            <person name="Kosiol C."/>
            <person name="Xie X."/>
            <person name="Lu Z."/>
            <person name="Zheng H."/>
            <person name="Li Y."/>
            <person name="Steiner C.C."/>
            <person name="Lam T.T."/>
            <person name="Lin S."/>
            <person name="Zhang Q."/>
            <person name="Li G."/>
            <person name="Tian J."/>
            <person name="Gong T."/>
            <person name="Liu H."/>
            <person name="Zhang D."/>
            <person name="Fang L."/>
            <person name="Ye C."/>
            <person name="Zhang J."/>
            <person name="Hu W."/>
            <person name="Xu A."/>
            <person name="Ren Y."/>
            <person name="Zhang G."/>
            <person name="Bruford M.W."/>
            <person name="Li Q."/>
            <person name="Ma L."/>
            <person name="Guo Y."/>
            <person name="An N."/>
            <person name="Hu Y."/>
            <person name="Zheng Y."/>
            <person name="Shi Y."/>
            <person name="Li Z."/>
            <person name="Liu Q."/>
            <person name="Chen Y."/>
            <person name="Zhao J."/>
            <person name="Qu N."/>
            <person name="Zhao S."/>
            <person name="Tian F."/>
            <person name="Wang X."/>
            <person name="Wang H."/>
            <person name="Xu L."/>
            <person name="Liu X."/>
            <person name="Vinar T."/>
            <person name="Wang Y."/>
            <person name="Lam T.W."/>
            <person name="Yiu S.M."/>
            <person name="Liu S."/>
            <person name="Zhang H."/>
            <person name="Li D."/>
            <person name="Huang Y."/>
            <person name="Wang X."/>
            <person name="Yang G."/>
            <person name="Jiang Z."/>
            <person name="Wang J."/>
            <person name="Qin N."/>
            <person name="Li L."/>
            <person name="Li J."/>
            <person name="Bolund L."/>
            <person name="Kristiansen K."/>
            <person name="Wong G.K."/>
            <person name="Olson M."/>
            <person name="Zhang X."/>
            <person name="Li S."/>
            <person name="Yang H."/>
            <person name="Wang J."/>
            <person name="Wang J."/>
        </authorList>
    </citation>
    <scope>NUCLEOTIDE SEQUENCE [LARGE SCALE GENOMIC DNA]</scope>
</reference>
<reference evidence="7" key="3">
    <citation type="submission" date="2025-09" db="UniProtKB">
        <authorList>
            <consortium name="Ensembl"/>
        </authorList>
    </citation>
    <scope>IDENTIFICATION</scope>
</reference>
<evidence type="ECO:0000313" key="8">
    <source>
        <dbReference type="Proteomes" id="UP000008912"/>
    </source>
</evidence>